<dbReference type="Pfam" id="PF13176">
    <property type="entry name" value="TPR_7"/>
    <property type="match status" value="1"/>
</dbReference>
<organism evidence="10 11">
    <name type="scientific">Patiria miniata</name>
    <name type="common">Bat star</name>
    <name type="synonym">Asterina miniata</name>
    <dbReference type="NCBI Taxonomy" id="46514"/>
    <lineage>
        <taxon>Eukaryota</taxon>
        <taxon>Metazoa</taxon>
        <taxon>Echinodermata</taxon>
        <taxon>Eleutherozoa</taxon>
        <taxon>Asterozoa</taxon>
        <taxon>Asteroidea</taxon>
        <taxon>Valvatacea</taxon>
        <taxon>Valvatida</taxon>
        <taxon>Asterinidae</taxon>
        <taxon>Patiria</taxon>
    </lineage>
</organism>
<accession>A0A913ZWN2</accession>
<dbReference type="InterPro" id="IPR051476">
    <property type="entry name" value="Bac_ResReg_Asp_Phosphatase"/>
</dbReference>
<dbReference type="GO" id="GO:0005929">
    <property type="term" value="C:cilium"/>
    <property type="evidence" value="ECO:0007669"/>
    <property type="project" value="TreeGrafter"/>
</dbReference>
<dbReference type="InterPro" id="IPR019734">
    <property type="entry name" value="TPR_rpt"/>
</dbReference>
<evidence type="ECO:0000313" key="10">
    <source>
        <dbReference type="EnsemblMetazoa" id="XP_038055476.1"/>
    </source>
</evidence>
<dbReference type="EnsemblMetazoa" id="XM_038199548.1">
    <property type="protein sequence ID" value="XP_038055476.1"/>
    <property type="gene ID" value="LOC119727600"/>
</dbReference>
<keyword evidence="3" id="KW-0677">Repeat</keyword>
<comment type="subcellular location">
    <subcellularLocation>
        <location evidence="1">Cytoplasm</location>
    </subcellularLocation>
</comment>
<dbReference type="SUPFAM" id="SSF48452">
    <property type="entry name" value="TPR-like"/>
    <property type="match status" value="2"/>
</dbReference>
<dbReference type="CTD" id="83894"/>
<protein>
    <recommendedName>
        <fullName evidence="5">Tetratricopeptide repeat protein 29</fullName>
    </recommendedName>
</protein>
<feature type="coiled-coil region" evidence="8">
    <location>
        <begin position="120"/>
        <end position="147"/>
    </location>
</feature>
<dbReference type="AlphaFoldDB" id="A0A913ZWN2"/>
<dbReference type="GO" id="GO:0003341">
    <property type="term" value="P:cilium movement"/>
    <property type="evidence" value="ECO:0007669"/>
    <property type="project" value="TreeGrafter"/>
</dbReference>
<evidence type="ECO:0000256" key="5">
    <source>
        <dbReference type="ARBA" id="ARBA00040665"/>
    </source>
</evidence>
<dbReference type="PANTHER" id="PTHR46630:SF1">
    <property type="entry name" value="TETRATRICOPEPTIDE REPEAT PROTEIN 29"/>
    <property type="match status" value="1"/>
</dbReference>
<keyword evidence="4 7" id="KW-0802">TPR repeat</keyword>
<feature type="region of interest" description="Disordered" evidence="9">
    <location>
        <begin position="25"/>
        <end position="52"/>
    </location>
</feature>
<evidence type="ECO:0000256" key="3">
    <source>
        <dbReference type="ARBA" id="ARBA00022737"/>
    </source>
</evidence>
<proteinExistence type="predicted"/>
<evidence type="ECO:0000256" key="7">
    <source>
        <dbReference type="PROSITE-ProRule" id="PRU00339"/>
    </source>
</evidence>
<keyword evidence="2" id="KW-0963">Cytoplasm</keyword>
<evidence type="ECO:0000313" key="11">
    <source>
        <dbReference type="Proteomes" id="UP000887568"/>
    </source>
</evidence>
<evidence type="ECO:0000256" key="9">
    <source>
        <dbReference type="SAM" id="MobiDB-lite"/>
    </source>
</evidence>
<dbReference type="Proteomes" id="UP000887568">
    <property type="component" value="Unplaced"/>
</dbReference>
<feature type="repeat" description="TPR" evidence="7">
    <location>
        <begin position="199"/>
        <end position="232"/>
    </location>
</feature>
<dbReference type="GeneID" id="119727600"/>
<evidence type="ECO:0000256" key="2">
    <source>
        <dbReference type="ARBA" id="ARBA00022490"/>
    </source>
</evidence>
<evidence type="ECO:0000256" key="1">
    <source>
        <dbReference type="ARBA" id="ARBA00004496"/>
    </source>
</evidence>
<dbReference type="Pfam" id="PF13424">
    <property type="entry name" value="TPR_12"/>
    <property type="match status" value="1"/>
</dbReference>
<dbReference type="PROSITE" id="PS50005">
    <property type="entry name" value="TPR"/>
    <property type="match status" value="1"/>
</dbReference>
<reference evidence="10" key="1">
    <citation type="submission" date="2022-11" db="UniProtKB">
        <authorList>
            <consortium name="EnsemblMetazoa"/>
        </authorList>
    </citation>
    <scope>IDENTIFICATION</scope>
</reference>
<sequence>MAAPLPAIHNTGGHSPIHDQAIAQHRVPSPPSKSRPQDQYVKPKLKGQGRREREHMMKQQLLKNKKPSLTKLDTQKYRNTSFHNLCLEMLKDGFHRSFSEVFALVQQQKAEIDAAGPDSLLQDRRLLAEQEAKLEEMKKRLTEAELALRIDDMDGVFTARNLLAEYFLDTGDLWLSDHFFISCLEMAQKIKGDGRRKEGEAHCNMGRAYERRKEYQEAVEHFESFDELTSKNPDWTNAEGQSLHSEACEHLRRLYTTIAETYQQGEDKDLQEAITNLLKAFEKAKESGDGQKEGEASYRLGLAYEGIGDSETALMYHTGFMDICKKLGDQDGMGKACEAIAKSYEKQGKLDEAVRYLEMFEDIAEKSNQLTAHGNACSCLGAIYNSLGKYKKASHYFGSAFNIARSMDNPVFFETMRAEFGIANAHRALSRFMGVIERPDKTNTLKLIDWKDVRNDQMAEEEDEPSE</sequence>
<name>A0A913ZWN2_PATMI</name>
<keyword evidence="11" id="KW-1185">Reference proteome</keyword>
<dbReference type="RefSeq" id="XP_038055476.1">
    <property type="nucleotide sequence ID" value="XM_038199548.1"/>
</dbReference>
<evidence type="ECO:0000256" key="4">
    <source>
        <dbReference type="ARBA" id="ARBA00022803"/>
    </source>
</evidence>
<dbReference type="PANTHER" id="PTHR46630">
    <property type="entry name" value="TETRATRICOPEPTIDE REPEAT PROTEIN 29"/>
    <property type="match status" value="1"/>
</dbReference>
<dbReference type="Gene3D" id="1.25.40.10">
    <property type="entry name" value="Tetratricopeptide repeat domain"/>
    <property type="match status" value="2"/>
</dbReference>
<dbReference type="OrthoDB" id="626167at2759"/>
<dbReference type="OMA" id="QLAWMSG"/>
<evidence type="ECO:0000256" key="6">
    <source>
        <dbReference type="ARBA" id="ARBA00044739"/>
    </source>
</evidence>
<dbReference type="SMART" id="SM00028">
    <property type="entry name" value="TPR"/>
    <property type="match status" value="4"/>
</dbReference>
<dbReference type="InterPro" id="IPR011990">
    <property type="entry name" value="TPR-like_helical_dom_sf"/>
</dbReference>
<dbReference type="GO" id="GO:0005737">
    <property type="term" value="C:cytoplasm"/>
    <property type="evidence" value="ECO:0007669"/>
    <property type="project" value="UniProtKB-SubCell"/>
</dbReference>
<comment type="function">
    <text evidence="6">Axonemal protein which is implicated in axonemal and/or peri-axonemal structure assembly and regulates flagellum assembly and beating and therefore sperm motility.</text>
</comment>
<evidence type="ECO:0000256" key="8">
    <source>
        <dbReference type="SAM" id="Coils"/>
    </source>
</evidence>
<keyword evidence="8" id="KW-0175">Coiled coil</keyword>